<dbReference type="Gramene" id="GBG61721">
    <property type="protein sequence ID" value="GBG61721"/>
    <property type="gene ID" value="CBR_g23236"/>
</dbReference>
<dbReference type="AlphaFoldDB" id="A0A388JV97"/>
<proteinExistence type="predicted"/>
<evidence type="ECO:0000313" key="3">
    <source>
        <dbReference type="Proteomes" id="UP000265515"/>
    </source>
</evidence>
<feature type="region of interest" description="Disordered" evidence="1">
    <location>
        <begin position="188"/>
        <end position="207"/>
    </location>
</feature>
<comment type="caution">
    <text evidence="2">The sequence shown here is derived from an EMBL/GenBank/DDBJ whole genome shotgun (WGS) entry which is preliminary data.</text>
</comment>
<feature type="compositionally biased region" description="Low complexity" evidence="1">
    <location>
        <begin position="160"/>
        <end position="174"/>
    </location>
</feature>
<feature type="compositionally biased region" description="Low complexity" evidence="1">
    <location>
        <begin position="195"/>
        <end position="207"/>
    </location>
</feature>
<gene>
    <name evidence="2" type="ORF">CBR_g23236</name>
</gene>
<dbReference type="EMBL" id="BFEA01000022">
    <property type="protein sequence ID" value="GBG61721.1"/>
    <property type="molecule type" value="Genomic_DNA"/>
</dbReference>
<accession>A0A388JV97</accession>
<organism evidence="2 3">
    <name type="scientific">Chara braunii</name>
    <name type="common">Braun's stonewort</name>
    <dbReference type="NCBI Taxonomy" id="69332"/>
    <lineage>
        <taxon>Eukaryota</taxon>
        <taxon>Viridiplantae</taxon>
        <taxon>Streptophyta</taxon>
        <taxon>Charophyceae</taxon>
        <taxon>Charales</taxon>
        <taxon>Characeae</taxon>
        <taxon>Chara</taxon>
    </lineage>
</organism>
<keyword evidence="3" id="KW-1185">Reference proteome</keyword>
<evidence type="ECO:0000256" key="1">
    <source>
        <dbReference type="SAM" id="MobiDB-lite"/>
    </source>
</evidence>
<reference evidence="2 3" key="1">
    <citation type="journal article" date="2018" name="Cell">
        <title>The Chara Genome: Secondary Complexity and Implications for Plant Terrestrialization.</title>
        <authorList>
            <person name="Nishiyama T."/>
            <person name="Sakayama H."/>
            <person name="Vries J.D."/>
            <person name="Buschmann H."/>
            <person name="Saint-Marcoux D."/>
            <person name="Ullrich K.K."/>
            <person name="Haas F.B."/>
            <person name="Vanderstraeten L."/>
            <person name="Becker D."/>
            <person name="Lang D."/>
            <person name="Vosolsobe S."/>
            <person name="Rombauts S."/>
            <person name="Wilhelmsson P.K.I."/>
            <person name="Janitza P."/>
            <person name="Kern R."/>
            <person name="Heyl A."/>
            <person name="Rumpler F."/>
            <person name="Villalobos L.I.A.C."/>
            <person name="Clay J.M."/>
            <person name="Skokan R."/>
            <person name="Toyoda A."/>
            <person name="Suzuki Y."/>
            <person name="Kagoshima H."/>
            <person name="Schijlen E."/>
            <person name="Tajeshwar N."/>
            <person name="Catarino B."/>
            <person name="Hetherington A.J."/>
            <person name="Saltykova A."/>
            <person name="Bonnot C."/>
            <person name="Breuninger H."/>
            <person name="Symeonidi A."/>
            <person name="Radhakrishnan G.V."/>
            <person name="Van Nieuwerburgh F."/>
            <person name="Deforce D."/>
            <person name="Chang C."/>
            <person name="Karol K.G."/>
            <person name="Hedrich R."/>
            <person name="Ulvskov P."/>
            <person name="Glockner G."/>
            <person name="Delwiche C.F."/>
            <person name="Petrasek J."/>
            <person name="Van de Peer Y."/>
            <person name="Friml J."/>
            <person name="Beilby M."/>
            <person name="Dolan L."/>
            <person name="Kohara Y."/>
            <person name="Sugano S."/>
            <person name="Fujiyama A."/>
            <person name="Delaux P.-M."/>
            <person name="Quint M."/>
            <person name="TheiBen G."/>
            <person name="Hagemann M."/>
            <person name="Harholt J."/>
            <person name="Dunand C."/>
            <person name="Zachgo S."/>
            <person name="Langdale J."/>
            <person name="Maumus F."/>
            <person name="Straeten D.V.D."/>
            <person name="Gould S.B."/>
            <person name="Rensing S.A."/>
        </authorList>
    </citation>
    <scope>NUCLEOTIDE SEQUENCE [LARGE SCALE GENOMIC DNA]</scope>
    <source>
        <strain evidence="2 3">S276</strain>
    </source>
</reference>
<dbReference type="Proteomes" id="UP000265515">
    <property type="component" value="Unassembled WGS sequence"/>
</dbReference>
<sequence length="207" mass="22042">MSAQAVKDVAEVSEVLLKGTTVDQDIVEVDENVLLQDVPEDVVHRPLEGSGCVVDAETKSLICFASIEDGCTPWGVAGFNETQSQEFLKLTLEFGGLGDRESVGCLVVNTIVRHKLDGVLDVAHRWDAGVRERRWENVVVHSRMRSRTADSRSAVYRASSSASASARDGGVDSTDGGGTEVEMGAMKIEGGSGSRGMSSASGLWNIV</sequence>
<feature type="region of interest" description="Disordered" evidence="1">
    <location>
        <begin position="160"/>
        <end position="181"/>
    </location>
</feature>
<name>A0A388JV97_CHABU</name>
<evidence type="ECO:0000313" key="2">
    <source>
        <dbReference type="EMBL" id="GBG61721.1"/>
    </source>
</evidence>
<protein>
    <submittedName>
        <fullName evidence="2">Uncharacterized protein</fullName>
    </submittedName>
</protein>